<organism evidence="1 2">
    <name type="scientific">Pontivivens ytuae</name>
    <dbReference type="NCBI Taxonomy" id="2789856"/>
    <lineage>
        <taxon>Bacteria</taxon>
        <taxon>Pseudomonadati</taxon>
        <taxon>Pseudomonadota</taxon>
        <taxon>Alphaproteobacteria</taxon>
        <taxon>Rhodobacterales</taxon>
        <taxon>Paracoccaceae</taxon>
        <taxon>Pontivivens</taxon>
    </lineage>
</organism>
<dbReference type="KEGG" id="poz:I0K15_18295"/>
<dbReference type="Proteomes" id="UP000594800">
    <property type="component" value="Chromosome"/>
</dbReference>
<reference evidence="1 2" key="1">
    <citation type="submission" date="2020-11" db="EMBL/GenBank/DDBJ databases">
        <title>Description of Pontivivens ytuae sp. nov. isolated from deep sea sediment of Mariana Trench.</title>
        <authorList>
            <person name="Wang Z."/>
            <person name="Sun Q.-L."/>
            <person name="Xu X.-D."/>
            <person name="Tang Y.-Z."/>
            <person name="Zhang J."/>
        </authorList>
    </citation>
    <scope>NUCLEOTIDE SEQUENCE [LARGE SCALE GENOMIC DNA]</scope>
    <source>
        <strain evidence="1 2">MT2928</strain>
    </source>
</reference>
<gene>
    <name evidence="1" type="ORF">I0K15_18295</name>
</gene>
<dbReference type="RefSeq" id="WP_196102914.1">
    <property type="nucleotide sequence ID" value="NZ_CP064942.1"/>
</dbReference>
<dbReference type="EMBL" id="CP064942">
    <property type="protein sequence ID" value="QPH53705.1"/>
    <property type="molecule type" value="Genomic_DNA"/>
</dbReference>
<name>A0A7S9QCD2_9RHOB</name>
<evidence type="ECO:0008006" key="3">
    <source>
        <dbReference type="Google" id="ProtNLM"/>
    </source>
</evidence>
<accession>A0A7S9QCD2</accession>
<proteinExistence type="predicted"/>
<evidence type="ECO:0000313" key="2">
    <source>
        <dbReference type="Proteomes" id="UP000594800"/>
    </source>
</evidence>
<evidence type="ECO:0000313" key="1">
    <source>
        <dbReference type="EMBL" id="QPH53705.1"/>
    </source>
</evidence>
<sequence>MMLPNDFSSLVRISLAWQRMNAAAAQTIVSRMGLLARGTLSPAEAMSMWVEKPVAFTRGWQGAAMAFAHGRGVSAIIEAGLAPVAARAGSNARRLNRPRRR</sequence>
<keyword evidence="2" id="KW-1185">Reference proteome</keyword>
<protein>
    <recommendedName>
        <fullName evidence="3">Antifreeze protein</fullName>
    </recommendedName>
</protein>
<dbReference type="AlphaFoldDB" id="A0A7S9QCD2"/>